<dbReference type="CDD" id="cd07377">
    <property type="entry name" value="WHTH_GntR"/>
    <property type="match status" value="1"/>
</dbReference>
<reference evidence="6 8" key="2">
    <citation type="submission" date="2017-07" db="EMBL/GenBank/DDBJ databases">
        <authorList>
            <person name="Sun Z.S."/>
            <person name="Albrecht U."/>
            <person name="Echele G."/>
            <person name="Lee C.C."/>
        </authorList>
    </citation>
    <scope>NUCLEOTIDE SEQUENCE [LARGE SCALE GENOMIC DNA]</scope>
    <source>
        <strain evidence="6 8">AR3</strain>
    </source>
</reference>
<dbReference type="EMBL" id="FNGX01000004">
    <property type="protein sequence ID" value="SDL70126.1"/>
    <property type="molecule type" value="Genomic_DNA"/>
</dbReference>
<dbReference type="Proteomes" id="UP000183162">
    <property type="component" value="Unassembled WGS sequence"/>
</dbReference>
<organism evidence="5 7">
    <name type="scientific">Streptococcus equinus</name>
    <name type="common">Streptococcus bovis</name>
    <dbReference type="NCBI Taxonomy" id="1335"/>
    <lineage>
        <taxon>Bacteria</taxon>
        <taxon>Bacillati</taxon>
        <taxon>Bacillota</taxon>
        <taxon>Bacilli</taxon>
        <taxon>Lactobacillales</taxon>
        <taxon>Streptococcaceae</taxon>
        <taxon>Streptococcus</taxon>
    </lineage>
</organism>
<evidence type="ECO:0000259" key="4">
    <source>
        <dbReference type="PROSITE" id="PS50949"/>
    </source>
</evidence>
<reference evidence="5 7" key="1">
    <citation type="submission" date="2016-10" db="EMBL/GenBank/DDBJ databases">
        <authorList>
            <person name="de Groot N.N."/>
        </authorList>
    </citation>
    <scope>NUCLEOTIDE SEQUENCE [LARGE SCALE GENOMIC DNA]</scope>
    <source>
        <strain evidence="5 7">Sb09</strain>
    </source>
</reference>
<dbReference type="SMART" id="SM00345">
    <property type="entry name" value="HTH_GNTR"/>
    <property type="match status" value="1"/>
</dbReference>
<evidence type="ECO:0000256" key="2">
    <source>
        <dbReference type="ARBA" id="ARBA00023125"/>
    </source>
</evidence>
<dbReference type="PANTHER" id="PTHR30146:SF150">
    <property type="entry name" value="ARABINOSE METABOLISM TRANSCRIPTIONAL REPRESSOR"/>
    <property type="match status" value="1"/>
</dbReference>
<evidence type="ECO:0000256" key="1">
    <source>
        <dbReference type="ARBA" id="ARBA00023015"/>
    </source>
</evidence>
<dbReference type="InterPro" id="IPR033532">
    <property type="entry name" value="AraR_ligand_bind_dom"/>
</dbReference>
<dbReference type="SUPFAM" id="SSF53822">
    <property type="entry name" value="Periplasmic binding protein-like I"/>
    <property type="match status" value="1"/>
</dbReference>
<dbReference type="Pfam" id="PF00532">
    <property type="entry name" value="Peripla_BP_1"/>
    <property type="match status" value="1"/>
</dbReference>
<keyword evidence="1" id="KW-0805">Transcription regulation</keyword>
<evidence type="ECO:0000313" key="7">
    <source>
        <dbReference type="Proteomes" id="UP000183162"/>
    </source>
</evidence>
<dbReference type="AlphaFoldDB" id="A0A1G9M7B9"/>
<dbReference type="SUPFAM" id="SSF46785">
    <property type="entry name" value="Winged helix' DNA-binding domain"/>
    <property type="match status" value="1"/>
</dbReference>
<dbReference type="GO" id="GO:0000976">
    <property type="term" value="F:transcription cis-regulatory region binding"/>
    <property type="evidence" value="ECO:0007669"/>
    <property type="project" value="TreeGrafter"/>
</dbReference>
<dbReference type="PANTHER" id="PTHR30146">
    <property type="entry name" value="LACI-RELATED TRANSCRIPTIONAL REPRESSOR"/>
    <property type="match status" value="1"/>
</dbReference>
<dbReference type="InterPro" id="IPR036390">
    <property type="entry name" value="WH_DNA-bd_sf"/>
</dbReference>
<dbReference type="OrthoDB" id="1639518at2"/>
<protein>
    <submittedName>
        <fullName evidence="5">Transcriptional regulator, GntR family</fullName>
    </submittedName>
</protein>
<sequence>MAAKYQILADDLLEKILNGEYPIGSVIPPESKLQEIYQVSRHTVRQALSLLIQQGYLKAEKGSGTFVLNYKDASKNKTQATKTIGVITTYLSDYIFPTIIEGIEEVLREHGYSLMLNATNNDPAQEEECLKSMISQGVDGFLVEPTSSNEYNPNIAYYSQLREDGVPVYFLNACYDMLDVPYASLDDEQAGYEATKYLIGKGHTKVGLIAKMDDMQGKLRMKGFIKMHEEAGLPFQSRYIATFTTKNQKEAIVRYVEDILASTDAPTAIVCYNDQVAIQLIQALREVGLTVPKDISLVSHDNSYLAQAQLITSVKHPKKQLGQEAAQQLINAIEKNTEMTSILYAPEMIERDSVKEI</sequence>
<dbReference type="Gene3D" id="3.40.50.2300">
    <property type="match status" value="2"/>
</dbReference>
<dbReference type="Proteomes" id="UP000214649">
    <property type="component" value="Unassembled WGS sequence"/>
</dbReference>
<name>A0A1G9M7B9_STREI</name>
<proteinExistence type="predicted"/>
<dbReference type="GO" id="GO:0003700">
    <property type="term" value="F:DNA-binding transcription factor activity"/>
    <property type="evidence" value="ECO:0007669"/>
    <property type="project" value="InterPro"/>
</dbReference>
<evidence type="ECO:0000256" key="3">
    <source>
        <dbReference type="ARBA" id="ARBA00023163"/>
    </source>
</evidence>
<dbReference type="PROSITE" id="PS50949">
    <property type="entry name" value="HTH_GNTR"/>
    <property type="match status" value="1"/>
</dbReference>
<dbReference type="InterPro" id="IPR028082">
    <property type="entry name" value="Peripla_BP_I"/>
</dbReference>
<evidence type="ECO:0000313" key="5">
    <source>
        <dbReference type="EMBL" id="SDL70126.1"/>
    </source>
</evidence>
<dbReference type="InterPro" id="IPR000524">
    <property type="entry name" value="Tscrpt_reg_HTH_GntR"/>
</dbReference>
<keyword evidence="2" id="KW-0238">DNA-binding</keyword>
<dbReference type="CDD" id="cd01541">
    <property type="entry name" value="PBP1_AraR"/>
    <property type="match status" value="1"/>
</dbReference>
<dbReference type="PRINTS" id="PR00035">
    <property type="entry name" value="HTHGNTR"/>
</dbReference>
<evidence type="ECO:0000313" key="8">
    <source>
        <dbReference type="Proteomes" id="UP000214649"/>
    </source>
</evidence>
<evidence type="ECO:0000313" key="6">
    <source>
        <dbReference type="EMBL" id="SNU08428.1"/>
    </source>
</evidence>
<dbReference type="InterPro" id="IPR001761">
    <property type="entry name" value="Peripla_BP/Lac1_sug-bd_dom"/>
</dbReference>
<dbReference type="InterPro" id="IPR036388">
    <property type="entry name" value="WH-like_DNA-bd_sf"/>
</dbReference>
<feature type="domain" description="HTH gntR-type" evidence="4">
    <location>
        <begin position="2"/>
        <end position="70"/>
    </location>
</feature>
<dbReference type="RefSeq" id="WP_074567018.1">
    <property type="nucleotide sequence ID" value="NZ_FNGX01000004.1"/>
</dbReference>
<dbReference type="EMBL" id="FZRA01000003">
    <property type="protein sequence ID" value="SNU08428.1"/>
    <property type="molecule type" value="Genomic_DNA"/>
</dbReference>
<gene>
    <name evidence="5" type="ORF">SAMN05216400_1399</name>
    <name evidence="6" type="ORF">SAMN05216470_1324</name>
</gene>
<accession>A0A1G9M7B9</accession>
<keyword evidence="3" id="KW-0804">Transcription</keyword>
<dbReference type="Gene3D" id="1.10.10.10">
    <property type="entry name" value="Winged helix-like DNA-binding domain superfamily/Winged helix DNA-binding domain"/>
    <property type="match status" value="1"/>
</dbReference>
<dbReference type="Pfam" id="PF00392">
    <property type="entry name" value="GntR"/>
    <property type="match status" value="1"/>
</dbReference>